<evidence type="ECO:0000256" key="6">
    <source>
        <dbReference type="SAM" id="MobiDB-lite"/>
    </source>
</evidence>
<feature type="region of interest" description="Disordered" evidence="6">
    <location>
        <begin position="176"/>
        <end position="255"/>
    </location>
</feature>
<dbReference type="InterPro" id="IPR032675">
    <property type="entry name" value="LRR_dom_sf"/>
</dbReference>
<keyword evidence="3" id="KW-0677">Repeat</keyword>
<comment type="similarity">
    <text evidence="5">Belongs to the U2 small nuclear ribonucleoprotein A family.</text>
</comment>
<evidence type="ECO:0000313" key="7">
    <source>
        <dbReference type="EMBL" id="GFS03663.1"/>
    </source>
</evidence>
<dbReference type="AlphaFoldDB" id="A0AAV4HZT8"/>
<keyword evidence="2" id="KW-0433">Leucine-rich repeat</keyword>
<keyword evidence="8" id="KW-1185">Reference proteome</keyword>
<dbReference type="Proteomes" id="UP000762676">
    <property type="component" value="Unassembled WGS sequence"/>
</dbReference>
<keyword evidence="4" id="KW-0539">Nucleus</keyword>
<dbReference type="InterPro" id="IPR044640">
    <property type="entry name" value="RU2A"/>
</dbReference>
<proteinExistence type="inferred from homology"/>
<dbReference type="Gene3D" id="3.80.10.10">
    <property type="entry name" value="Ribonuclease Inhibitor"/>
    <property type="match status" value="1"/>
</dbReference>
<protein>
    <submittedName>
        <fullName evidence="7">U2 small nuclear ribonucleoprotein A'-like</fullName>
    </submittedName>
</protein>
<evidence type="ECO:0000256" key="1">
    <source>
        <dbReference type="ARBA" id="ARBA00004123"/>
    </source>
</evidence>
<dbReference type="GO" id="GO:0005686">
    <property type="term" value="C:U2 snRNP"/>
    <property type="evidence" value="ECO:0007669"/>
    <property type="project" value="TreeGrafter"/>
</dbReference>
<keyword evidence="7" id="KW-0687">Ribonucleoprotein</keyword>
<dbReference type="PANTHER" id="PTHR10552:SF6">
    <property type="entry name" value="U2 SMALL NUCLEAR RIBONUCLEOPROTEIN A"/>
    <property type="match status" value="1"/>
</dbReference>
<name>A0AAV4HZT8_9GAST</name>
<evidence type="ECO:0000256" key="2">
    <source>
        <dbReference type="ARBA" id="ARBA00022614"/>
    </source>
</evidence>
<feature type="compositionally biased region" description="Acidic residues" evidence="6">
    <location>
        <begin position="199"/>
        <end position="212"/>
    </location>
</feature>
<reference evidence="7 8" key="1">
    <citation type="journal article" date="2021" name="Elife">
        <title>Chloroplast acquisition without the gene transfer in kleptoplastic sea slugs, Plakobranchus ocellatus.</title>
        <authorList>
            <person name="Maeda T."/>
            <person name="Takahashi S."/>
            <person name="Yoshida T."/>
            <person name="Shimamura S."/>
            <person name="Takaki Y."/>
            <person name="Nagai Y."/>
            <person name="Toyoda A."/>
            <person name="Suzuki Y."/>
            <person name="Arimoto A."/>
            <person name="Ishii H."/>
            <person name="Satoh N."/>
            <person name="Nishiyama T."/>
            <person name="Hasebe M."/>
            <person name="Maruyama T."/>
            <person name="Minagawa J."/>
            <person name="Obokata J."/>
            <person name="Shigenobu S."/>
        </authorList>
    </citation>
    <scope>NUCLEOTIDE SEQUENCE [LARGE SCALE GENOMIC DNA]</scope>
</reference>
<accession>A0AAV4HZT8</accession>
<dbReference type="GO" id="GO:0000398">
    <property type="term" value="P:mRNA splicing, via spliceosome"/>
    <property type="evidence" value="ECO:0007669"/>
    <property type="project" value="InterPro"/>
</dbReference>
<dbReference type="PANTHER" id="PTHR10552">
    <property type="entry name" value="U2 SMALL NUCLEAR RIBONUCLEOPROTEIN A"/>
    <property type="match status" value="1"/>
</dbReference>
<evidence type="ECO:0000313" key="8">
    <source>
        <dbReference type="Proteomes" id="UP000762676"/>
    </source>
</evidence>
<comment type="subcellular location">
    <subcellularLocation>
        <location evidence="1">Nucleus</location>
    </subcellularLocation>
</comment>
<evidence type="ECO:0000256" key="4">
    <source>
        <dbReference type="ARBA" id="ARBA00023242"/>
    </source>
</evidence>
<evidence type="ECO:0000256" key="5">
    <source>
        <dbReference type="ARBA" id="ARBA00024196"/>
    </source>
</evidence>
<feature type="region of interest" description="Disordered" evidence="6">
    <location>
        <begin position="108"/>
        <end position="151"/>
    </location>
</feature>
<comment type="caution">
    <text evidence="7">The sequence shown here is derived from an EMBL/GenBank/DDBJ whole genome shotgun (WGS) entry which is preliminary data.</text>
</comment>
<dbReference type="PROSITE" id="PS51450">
    <property type="entry name" value="LRR"/>
    <property type="match status" value="1"/>
</dbReference>
<dbReference type="GO" id="GO:0030620">
    <property type="term" value="F:U2 snRNA binding"/>
    <property type="evidence" value="ECO:0007669"/>
    <property type="project" value="InterPro"/>
</dbReference>
<dbReference type="EMBL" id="BMAT01009305">
    <property type="protein sequence ID" value="GFS03663.1"/>
    <property type="molecule type" value="Genomic_DNA"/>
</dbReference>
<organism evidence="7 8">
    <name type="scientific">Elysia marginata</name>
    <dbReference type="NCBI Taxonomy" id="1093978"/>
    <lineage>
        <taxon>Eukaryota</taxon>
        <taxon>Metazoa</taxon>
        <taxon>Spiralia</taxon>
        <taxon>Lophotrochozoa</taxon>
        <taxon>Mollusca</taxon>
        <taxon>Gastropoda</taxon>
        <taxon>Heterobranchia</taxon>
        <taxon>Euthyneura</taxon>
        <taxon>Panpulmonata</taxon>
        <taxon>Sacoglossa</taxon>
        <taxon>Placobranchoidea</taxon>
        <taxon>Plakobranchidae</taxon>
        <taxon>Elysia</taxon>
    </lineage>
</organism>
<dbReference type="Pfam" id="PF14580">
    <property type="entry name" value="LRR_9"/>
    <property type="match status" value="1"/>
</dbReference>
<sequence length="255" mass="28823">MTDRKRKEAGSALPSLVLLIDLLRIAEDLQENLPSLETLVLTNNSLRELTDIDPLSTVTTLKYLSLLGNPIVTKRNYRHYLIYKIPSLRVLDFRKVKLRERETAAKLFKKKKTQQPAPQKAAENGGKAKTFTPGDKLTPGRPVPSGPSKTDVAAIRKAIANAKTLEEIEHLNQLLKTGQVPGQQVTQSREPAKSKEIEREEEEEEEEEEDEAEVHREEAEGDMDEDSNQAAGYQEDGREMNEDDDETEEEEMDDN</sequence>
<dbReference type="InterPro" id="IPR001611">
    <property type="entry name" value="Leu-rich_rpt"/>
</dbReference>
<gene>
    <name evidence="7" type="ORF">ElyMa_004638000</name>
</gene>
<evidence type="ECO:0000256" key="3">
    <source>
        <dbReference type="ARBA" id="ARBA00022737"/>
    </source>
</evidence>
<feature type="compositionally biased region" description="Polar residues" evidence="6">
    <location>
        <begin position="176"/>
        <end position="189"/>
    </location>
</feature>
<feature type="compositionally biased region" description="Acidic residues" evidence="6">
    <location>
        <begin position="241"/>
        <end position="255"/>
    </location>
</feature>
<dbReference type="SUPFAM" id="SSF52058">
    <property type="entry name" value="L domain-like"/>
    <property type="match status" value="1"/>
</dbReference>